<dbReference type="Pfam" id="PF03781">
    <property type="entry name" value="FGE-sulfatase"/>
    <property type="match status" value="1"/>
</dbReference>
<dbReference type="InterPro" id="IPR016187">
    <property type="entry name" value="CTDL_fold"/>
</dbReference>
<dbReference type="PANTHER" id="PTHR23150:SF35">
    <property type="entry name" value="BLL6746 PROTEIN"/>
    <property type="match status" value="1"/>
</dbReference>
<dbReference type="KEGG" id="pla:Plav_2806"/>
<dbReference type="InterPro" id="IPR042095">
    <property type="entry name" value="SUMF_sf"/>
</dbReference>
<accession>A7HWY1</accession>
<dbReference type="eggNOG" id="COG1262">
    <property type="taxonomic scope" value="Bacteria"/>
</dbReference>
<gene>
    <name evidence="2" type="ordered locus">Plav_2806</name>
</gene>
<dbReference type="STRING" id="402881.Plav_2806"/>
<dbReference type="HOGENOM" id="CLU_012431_2_3_5"/>
<dbReference type="RefSeq" id="WP_012111729.1">
    <property type="nucleotide sequence ID" value="NC_009719.1"/>
</dbReference>
<dbReference type="Proteomes" id="UP000006377">
    <property type="component" value="Chromosome"/>
</dbReference>
<dbReference type="PANTHER" id="PTHR23150">
    <property type="entry name" value="SULFATASE MODIFYING FACTOR 1, 2"/>
    <property type="match status" value="1"/>
</dbReference>
<sequence>MIRIALAAALFALSACDSKPLRDCEDCPALVLLKPGSFMRGSLESDPAADEAEFPRHEVRILRPFAMAATAVTVAEFAAFIAATSHTPENGCHTLTADGWRLDPEANWRNPGFPQGPSHPVVCLSWHDATAYAAWMSEKTGKNYRLPNEAEWEYAARGGTAGTNFWGEDDRLACDYANVNDLTAKNKVAKVAEPCTDGFLHTSPVASFRPNPAGLYDMVGNAWVWLSDCWLGDYKLGPRDGTPATAVNCQIRALRGGSWTDTPGPVRIAARESRLAGERLAIAGFRLARDAD</sequence>
<dbReference type="PROSITE" id="PS51257">
    <property type="entry name" value="PROKAR_LIPOPROTEIN"/>
    <property type="match status" value="1"/>
</dbReference>
<dbReference type="EMBL" id="CP000774">
    <property type="protein sequence ID" value="ABS64414.1"/>
    <property type="molecule type" value="Genomic_DNA"/>
</dbReference>
<protein>
    <recommendedName>
        <fullName evidence="1">Sulfatase-modifying factor enzyme-like domain-containing protein</fullName>
    </recommendedName>
</protein>
<dbReference type="Gene3D" id="3.90.1580.10">
    <property type="entry name" value="paralog of FGE (formylglycine-generating enzyme)"/>
    <property type="match status" value="1"/>
</dbReference>
<keyword evidence="3" id="KW-1185">Reference proteome</keyword>
<dbReference type="SUPFAM" id="SSF56436">
    <property type="entry name" value="C-type lectin-like"/>
    <property type="match status" value="1"/>
</dbReference>
<dbReference type="InterPro" id="IPR005532">
    <property type="entry name" value="SUMF_dom"/>
</dbReference>
<dbReference type="GO" id="GO:0120147">
    <property type="term" value="F:formylglycine-generating oxidase activity"/>
    <property type="evidence" value="ECO:0007669"/>
    <property type="project" value="TreeGrafter"/>
</dbReference>
<dbReference type="AlphaFoldDB" id="A7HWY1"/>
<name>A7HWY1_PARL1</name>
<evidence type="ECO:0000313" key="2">
    <source>
        <dbReference type="EMBL" id="ABS64414.1"/>
    </source>
</evidence>
<evidence type="ECO:0000259" key="1">
    <source>
        <dbReference type="Pfam" id="PF03781"/>
    </source>
</evidence>
<proteinExistence type="predicted"/>
<organism evidence="2 3">
    <name type="scientific">Parvibaculum lavamentivorans (strain DS-1 / DSM 13023 / NCIMB 13966)</name>
    <dbReference type="NCBI Taxonomy" id="402881"/>
    <lineage>
        <taxon>Bacteria</taxon>
        <taxon>Pseudomonadati</taxon>
        <taxon>Pseudomonadota</taxon>
        <taxon>Alphaproteobacteria</taxon>
        <taxon>Hyphomicrobiales</taxon>
        <taxon>Parvibaculaceae</taxon>
        <taxon>Parvibaculum</taxon>
    </lineage>
</organism>
<reference evidence="2 3" key="1">
    <citation type="journal article" date="2011" name="Stand. Genomic Sci.">
        <title>Complete genome sequence of Parvibaculum lavamentivorans type strain (DS-1(T)).</title>
        <authorList>
            <person name="Schleheck D."/>
            <person name="Weiss M."/>
            <person name="Pitluck S."/>
            <person name="Bruce D."/>
            <person name="Land M.L."/>
            <person name="Han S."/>
            <person name="Saunders E."/>
            <person name="Tapia R."/>
            <person name="Detter C."/>
            <person name="Brettin T."/>
            <person name="Han J."/>
            <person name="Woyke T."/>
            <person name="Goodwin L."/>
            <person name="Pennacchio L."/>
            <person name="Nolan M."/>
            <person name="Cook A.M."/>
            <person name="Kjelleberg S."/>
            <person name="Thomas T."/>
        </authorList>
    </citation>
    <scope>NUCLEOTIDE SEQUENCE [LARGE SCALE GENOMIC DNA]</scope>
    <source>
        <strain evidence="3">DS-1 / DSM 13023 / NCIMB 13966</strain>
    </source>
</reference>
<evidence type="ECO:0000313" key="3">
    <source>
        <dbReference type="Proteomes" id="UP000006377"/>
    </source>
</evidence>
<dbReference type="OrthoDB" id="9768004at2"/>
<feature type="domain" description="Sulfatase-modifying factor enzyme-like" evidence="1">
    <location>
        <begin position="27"/>
        <end position="289"/>
    </location>
</feature>
<dbReference type="InterPro" id="IPR051043">
    <property type="entry name" value="Sulfatase_Mod_Factor_Kinase"/>
</dbReference>